<keyword evidence="8" id="KW-1185">Reference proteome</keyword>
<evidence type="ECO:0000256" key="4">
    <source>
        <dbReference type="ARBA" id="ARBA00022989"/>
    </source>
</evidence>
<evidence type="ECO:0000256" key="3">
    <source>
        <dbReference type="ARBA" id="ARBA00022692"/>
    </source>
</evidence>
<evidence type="ECO:0000256" key="6">
    <source>
        <dbReference type="SAM" id="Phobius"/>
    </source>
</evidence>
<name>A0A0F5MPS9_9RICK</name>
<feature type="transmembrane region" description="Helical" evidence="6">
    <location>
        <begin position="74"/>
        <end position="98"/>
    </location>
</feature>
<protein>
    <submittedName>
        <fullName evidence="7">Integral membrane protein TerC family protein</fullName>
    </submittedName>
</protein>
<dbReference type="GO" id="GO:0016020">
    <property type="term" value="C:membrane"/>
    <property type="evidence" value="ECO:0007669"/>
    <property type="project" value="UniProtKB-SubCell"/>
</dbReference>
<dbReference type="PANTHER" id="PTHR30238:SF4">
    <property type="entry name" value="SLL1022 PROTEIN"/>
    <property type="match status" value="1"/>
</dbReference>
<comment type="subcellular location">
    <subcellularLocation>
        <location evidence="1">Membrane</location>
        <topology evidence="1">Multi-pass membrane protein</topology>
    </subcellularLocation>
</comment>
<accession>A0A0F5MPS9</accession>
<organism evidence="7 8">
    <name type="scientific">Candidatus Arcanibacter lacustris</name>
    <dbReference type="NCBI Taxonomy" id="1607817"/>
    <lineage>
        <taxon>Bacteria</taxon>
        <taxon>Pseudomonadati</taxon>
        <taxon>Pseudomonadota</taxon>
        <taxon>Alphaproteobacteria</taxon>
        <taxon>Rickettsiales</taxon>
        <taxon>Candidatus Arcanibacter</taxon>
    </lineage>
</organism>
<evidence type="ECO:0000256" key="2">
    <source>
        <dbReference type="ARBA" id="ARBA00007511"/>
    </source>
</evidence>
<gene>
    <name evidence="7" type="ORF">SZ25_00327</name>
</gene>
<dbReference type="InterPro" id="IPR005496">
    <property type="entry name" value="Integral_membrane_TerC"/>
</dbReference>
<evidence type="ECO:0000313" key="7">
    <source>
        <dbReference type="EMBL" id="KKB96584.1"/>
    </source>
</evidence>
<evidence type="ECO:0000313" key="8">
    <source>
        <dbReference type="Proteomes" id="UP000033358"/>
    </source>
</evidence>
<feature type="transmembrane region" description="Helical" evidence="6">
    <location>
        <begin position="126"/>
        <end position="150"/>
    </location>
</feature>
<dbReference type="Pfam" id="PF03741">
    <property type="entry name" value="TerC"/>
    <property type="match status" value="1"/>
</dbReference>
<comment type="similarity">
    <text evidence="2">Belongs to the TerC family.</text>
</comment>
<evidence type="ECO:0000256" key="5">
    <source>
        <dbReference type="ARBA" id="ARBA00023136"/>
    </source>
</evidence>
<sequence>MEFINTNDILNLLTLTGLEIILGIDNVIFIALLVEPLPAYLRKKVRIYGLSIALVLRIIMLFGATWMIGLTKPLFEIFSIEIAYKNILLFAGGLFLVIKSSLELKSMIGGEEDHQKTDNNISKSKLWYVIYQIIFIDIVLSFDSIITAVGMSPGNLMVIIVAVIIAMIVMLVFSSQVGEFIYKHPTIKVLGLAFIVLVGIFLISESIEMHIARGYLYCSLFFAGVIEAINILISKKHKV</sequence>
<comment type="caution">
    <text evidence="7">The sequence shown here is derived from an EMBL/GenBank/DDBJ whole genome shotgun (WGS) entry which is preliminary data.</text>
</comment>
<feature type="transmembrane region" description="Helical" evidence="6">
    <location>
        <begin position="12"/>
        <end position="35"/>
    </location>
</feature>
<feature type="transmembrane region" description="Helical" evidence="6">
    <location>
        <begin position="47"/>
        <end position="68"/>
    </location>
</feature>
<keyword evidence="5 6" id="KW-0472">Membrane</keyword>
<dbReference type="PANTHER" id="PTHR30238">
    <property type="entry name" value="MEMBRANE BOUND PREDICTED REDOX MODULATOR"/>
    <property type="match status" value="1"/>
</dbReference>
<feature type="transmembrane region" description="Helical" evidence="6">
    <location>
        <begin position="185"/>
        <end position="202"/>
    </location>
</feature>
<dbReference type="AlphaFoldDB" id="A0A0F5MPS9"/>
<evidence type="ECO:0000256" key="1">
    <source>
        <dbReference type="ARBA" id="ARBA00004141"/>
    </source>
</evidence>
<keyword evidence="4 6" id="KW-1133">Transmembrane helix</keyword>
<dbReference type="Proteomes" id="UP000033358">
    <property type="component" value="Unassembled WGS sequence"/>
</dbReference>
<proteinExistence type="inferred from homology"/>
<keyword evidence="3 6" id="KW-0812">Transmembrane</keyword>
<reference evidence="7 8" key="1">
    <citation type="submission" date="2015-02" db="EMBL/GenBank/DDBJ databases">
        <title>Single cell genomics of a rare environmental alphaproteobacterium provides unique insights into Rickettsiaceae evolution.</title>
        <authorList>
            <person name="Martijn J."/>
            <person name="Schulz F."/>
            <person name="Zaremba-Niedzwiedzka K."/>
            <person name="Viklund J."/>
            <person name="Stepanauskas R."/>
            <person name="Andersson S.G.E."/>
            <person name="Horn M."/>
            <person name="Guy L."/>
            <person name="Ettema T.J.G."/>
        </authorList>
    </citation>
    <scope>NUCLEOTIDE SEQUENCE [LARGE SCALE GENOMIC DNA]</scope>
    <source>
        <strain evidence="7 8">SCGC AAA041-L04</strain>
    </source>
</reference>
<dbReference type="EMBL" id="JYHA01000051">
    <property type="protein sequence ID" value="KKB96584.1"/>
    <property type="molecule type" value="Genomic_DNA"/>
</dbReference>
<feature type="transmembrane region" description="Helical" evidence="6">
    <location>
        <begin position="214"/>
        <end position="233"/>
    </location>
</feature>
<feature type="transmembrane region" description="Helical" evidence="6">
    <location>
        <begin position="156"/>
        <end position="173"/>
    </location>
</feature>